<feature type="non-terminal residue" evidence="1">
    <location>
        <position position="1"/>
    </location>
</feature>
<organism evidence="1 2">
    <name type="scientific">Actinospica acidiphila</name>
    <dbReference type="NCBI Taxonomy" id="304899"/>
    <lineage>
        <taxon>Bacteria</taxon>
        <taxon>Bacillati</taxon>
        <taxon>Actinomycetota</taxon>
        <taxon>Actinomycetes</taxon>
        <taxon>Catenulisporales</taxon>
        <taxon>Actinospicaceae</taxon>
        <taxon>Actinospica</taxon>
    </lineage>
</organism>
<evidence type="ECO:0000313" key="1">
    <source>
        <dbReference type="EMBL" id="NEC51320.1"/>
    </source>
</evidence>
<accession>A0A9X5HE02</accession>
<dbReference type="AlphaFoldDB" id="A0A9X5HE02"/>
<dbReference type="EMBL" id="JAAGNA010000790">
    <property type="protein sequence ID" value="NEC51320.1"/>
    <property type="molecule type" value="Genomic_DNA"/>
</dbReference>
<protein>
    <submittedName>
        <fullName evidence="1">Uncharacterized protein</fullName>
    </submittedName>
</protein>
<gene>
    <name evidence="1" type="ORF">G3I18_22555</name>
</gene>
<reference evidence="1 2" key="1">
    <citation type="submission" date="2020-01" db="EMBL/GenBank/DDBJ databases">
        <title>Insect and environment-associated Actinomycetes.</title>
        <authorList>
            <person name="Currrie C."/>
            <person name="Chevrette M."/>
            <person name="Carlson C."/>
            <person name="Stubbendieck R."/>
            <person name="Wendt-Pienkowski E."/>
        </authorList>
    </citation>
    <scope>NUCLEOTIDE SEQUENCE [LARGE SCALE GENOMIC DNA]</scope>
    <source>
        <strain evidence="1 2">SID8189</strain>
    </source>
</reference>
<keyword evidence="2" id="KW-1185">Reference proteome</keyword>
<dbReference type="Proteomes" id="UP000471745">
    <property type="component" value="Unassembled WGS sequence"/>
</dbReference>
<evidence type="ECO:0000313" key="2">
    <source>
        <dbReference type="Proteomes" id="UP000471745"/>
    </source>
</evidence>
<proteinExistence type="predicted"/>
<name>A0A9X5HE02_9ACTN</name>
<sequence length="47" mass="5304">SAAEVVAAVFDRAAQRDPGRRRPWVVLADGDRRRSDSVRAETRHRTS</sequence>
<comment type="caution">
    <text evidence="1">The sequence shown here is derived from an EMBL/GenBank/DDBJ whole genome shotgun (WGS) entry which is preliminary data.</text>
</comment>